<reference evidence="1 2" key="1">
    <citation type="journal article" date="2018" name="Elife">
        <title>Firefly genomes illuminate parallel origins of bioluminescence in beetles.</title>
        <authorList>
            <person name="Fallon T.R."/>
            <person name="Lower S.E."/>
            <person name="Chang C.H."/>
            <person name="Bessho-Uehara M."/>
            <person name="Martin G.J."/>
            <person name="Bewick A.J."/>
            <person name="Behringer M."/>
            <person name="Debat H.J."/>
            <person name="Wong I."/>
            <person name="Day J.C."/>
            <person name="Suvorov A."/>
            <person name="Silva C.J."/>
            <person name="Stanger-Hall K.F."/>
            <person name="Hall D.W."/>
            <person name="Schmitz R.J."/>
            <person name="Nelson D.R."/>
            <person name="Lewis S.M."/>
            <person name="Shigenobu S."/>
            <person name="Bybee S.M."/>
            <person name="Larracuente A.M."/>
            <person name="Oba Y."/>
            <person name="Weng J.K."/>
        </authorList>
    </citation>
    <scope>NUCLEOTIDE SEQUENCE [LARGE SCALE GENOMIC DNA]</scope>
    <source>
        <strain evidence="1">1611_PpyrPB1</strain>
        <tissue evidence="1">Whole body</tissue>
    </source>
</reference>
<dbReference type="AlphaFoldDB" id="A0A5N4B5E1"/>
<accession>A0A5N4B5E1</accession>
<dbReference type="InterPro" id="IPR036188">
    <property type="entry name" value="FAD/NAD-bd_sf"/>
</dbReference>
<dbReference type="PANTHER" id="PTHR15192">
    <property type="entry name" value="PROTEIN CBG05349"/>
    <property type="match status" value="1"/>
</dbReference>
<name>A0A5N4B5E1_PHOPY</name>
<dbReference type="PANTHER" id="PTHR15192:SF8">
    <property type="entry name" value="FAD_NAD(P)-BINDING DOMAIN-CONTAINING PROTEIN"/>
    <property type="match status" value="1"/>
</dbReference>
<sequence>MKNVSSEVIHKDVVIIGNGPSGLALSYMLSGNIPYLISTSHPDDLLSARLGTINSNSLVHQDLLELANGLEGRSTNPISLLLDSLAQPYADMGLELTPLIEWRKEGMEKRGK</sequence>
<evidence type="ECO:0000313" key="1">
    <source>
        <dbReference type="EMBL" id="KAB0804764.1"/>
    </source>
</evidence>
<keyword evidence="2" id="KW-1185">Reference proteome</keyword>
<dbReference type="SUPFAM" id="SSF51905">
    <property type="entry name" value="FAD/NAD(P)-binding domain"/>
    <property type="match status" value="1"/>
</dbReference>
<comment type="caution">
    <text evidence="1">The sequence shown here is derived from an EMBL/GenBank/DDBJ whole genome shotgun (WGS) entry which is preliminary data.</text>
</comment>
<dbReference type="InterPro" id="IPR029731">
    <property type="entry name" value="OSGIN1/2"/>
</dbReference>
<dbReference type="Proteomes" id="UP000327044">
    <property type="component" value="Unassembled WGS sequence"/>
</dbReference>
<organism evidence="1 2">
    <name type="scientific">Photinus pyralis</name>
    <name type="common">Common eastern firefly</name>
    <name type="synonym">Lampyris pyralis</name>
    <dbReference type="NCBI Taxonomy" id="7054"/>
    <lineage>
        <taxon>Eukaryota</taxon>
        <taxon>Metazoa</taxon>
        <taxon>Ecdysozoa</taxon>
        <taxon>Arthropoda</taxon>
        <taxon>Hexapoda</taxon>
        <taxon>Insecta</taxon>
        <taxon>Pterygota</taxon>
        <taxon>Neoptera</taxon>
        <taxon>Endopterygota</taxon>
        <taxon>Coleoptera</taxon>
        <taxon>Polyphaga</taxon>
        <taxon>Elateriformia</taxon>
        <taxon>Elateroidea</taxon>
        <taxon>Lampyridae</taxon>
        <taxon>Lampyrinae</taxon>
        <taxon>Photinus</taxon>
    </lineage>
</organism>
<dbReference type="Gene3D" id="3.50.50.60">
    <property type="entry name" value="FAD/NAD(P)-binding domain"/>
    <property type="match status" value="1"/>
</dbReference>
<evidence type="ECO:0000313" key="2">
    <source>
        <dbReference type="Proteomes" id="UP000327044"/>
    </source>
</evidence>
<proteinExistence type="predicted"/>
<protein>
    <submittedName>
        <fullName evidence="1">Uncharacterized protein</fullName>
    </submittedName>
</protein>
<gene>
    <name evidence="1" type="ORF">PPYR_01734</name>
</gene>
<dbReference type="InParanoid" id="A0A5N4B5E1"/>
<dbReference type="EMBL" id="VVIM01000001">
    <property type="protein sequence ID" value="KAB0804764.1"/>
    <property type="molecule type" value="Genomic_DNA"/>
</dbReference>